<evidence type="ECO:0000313" key="2">
    <source>
        <dbReference type="Proteomes" id="UP000886501"/>
    </source>
</evidence>
<dbReference type="EMBL" id="MU118200">
    <property type="protein sequence ID" value="KAF9643638.1"/>
    <property type="molecule type" value="Genomic_DNA"/>
</dbReference>
<gene>
    <name evidence="1" type="ORF">BDM02DRAFT_3123132</name>
</gene>
<comment type="caution">
    <text evidence="1">The sequence shown here is derived from an EMBL/GenBank/DDBJ whole genome shotgun (WGS) entry which is preliminary data.</text>
</comment>
<reference evidence="1" key="1">
    <citation type="submission" date="2019-10" db="EMBL/GenBank/DDBJ databases">
        <authorList>
            <consortium name="DOE Joint Genome Institute"/>
            <person name="Kuo A."/>
            <person name="Miyauchi S."/>
            <person name="Kiss E."/>
            <person name="Drula E."/>
            <person name="Kohler A."/>
            <person name="Sanchez-Garcia M."/>
            <person name="Andreopoulos B."/>
            <person name="Barry K.W."/>
            <person name="Bonito G."/>
            <person name="Buee M."/>
            <person name="Carver A."/>
            <person name="Chen C."/>
            <person name="Cichocki N."/>
            <person name="Clum A."/>
            <person name="Culley D."/>
            <person name="Crous P.W."/>
            <person name="Fauchery L."/>
            <person name="Girlanda M."/>
            <person name="Hayes R."/>
            <person name="Keri Z."/>
            <person name="Labutti K."/>
            <person name="Lipzen A."/>
            <person name="Lombard V."/>
            <person name="Magnuson J."/>
            <person name="Maillard F."/>
            <person name="Morin E."/>
            <person name="Murat C."/>
            <person name="Nolan M."/>
            <person name="Ohm R."/>
            <person name="Pangilinan J."/>
            <person name="Pereira M."/>
            <person name="Perotto S."/>
            <person name="Peter M."/>
            <person name="Riley R."/>
            <person name="Sitrit Y."/>
            <person name="Stielow B."/>
            <person name="Szollosi G."/>
            <person name="Zifcakova L."/>
            <person name="Stursova M."/>
            <person name="Spatafora J.W."/>
            <person name="Tedersoo L."/>
            <person name="Vaario L.-M."/>
            <person name="Yamada A."/>
            <person name="Yan M."/>
            <person name="Wang P."/>
            <person name="Xu J."/>
            <person name="Bruns T."/>
            <person name="Baldrian P."/>
            <person name="Vilgalys R."/>
            <person name="Henrissat B."/>
            <person name="Grigoriev I.V."/>
            <person name="Hibbett D."/>
            <person name="Nagy L.G."/>
            <person name="Martin F.M."/>
        </authorList>
    </citation>
    <scope>NUCLEOTIDE SEQUENCE</scope>
    <source>
        <strain evidence="1">P2</strain>
    </source>
</reference>
<reference evidence="1" key="2">
    <citation type="journal article" date="2020" name="Nat. Commun.">
        <title>Large-scale genome sequencing of mycorrhizal fungi provides insights into the early evolution of symbiotic traits.</title>
        <authorList>
            <person name="Miyauchi S."/>
            <person name="Kiss E."/>
            <person name="Kuo A."/>
            <person name="Drula E."/>
            <person name="Kohler A."/>
            <person name="Sanchez-Garcia M."/>
            <person name="Morin E."/>
            <person name="Andreopoulos B."/>
            <person name="Barry K.W."/>
            <person name="Bonito G."/>
            <person name="Buee M."/>
            <person name="Carver A."/>
            <person name="Chen C."/>
            <person name="Cichocki N."/>
            <person name="Clum A."/>
            <person name="Culley D."/>
            <person name="Crous P.W."/>
            <person name="Fauchery L."/>
            <person name="Girlanda M."/>
            <person name="Hayes R.D."/>
            <person name="Keri Z."/>
            <person name="LaButti K."/>
            <person name="Lipzen A."/>
            <person name="Lombard V."/>
            <person name="Magnuson J."/>
            <person name="Maillard F."/>
            <person name="Murat C."/>
            <person name="Nolan M."/>
            <person name="Ohm R.A."/>
            <person name="Pangilinan J."/>
            <person name="Pereira M.F."/>
            <person name="Perotto S."/>
            <person name="Peter M."/>
            <person name="Pfister S."/>
            <person name="Riley R."/>
            <person name="Sitrit Y."/>
            <person name="Stielow J.B."/>
            <person name="Szollosi G."/>
            <person name="Zifcakova L."/>
            <person name="Stursova M."/>
            <person name="Spatafora J.W."/>
            <person name="Tedersoo L."/>
            <person name="Vaario L.M."/>
            <person name="Yamada A."/>
            <person name="Yan M."/>
            <person name="Wang P."/>
            <person name="Xu J."/>
            <person name="Bruns T."/>
            <person name="Baldrian P."/>
            <person name="Vilgalys R."/>
            <person name="Dunand C."/>
            <person name="Henrissat B."/>
            <person name="Grigoriev I.V."/>
            <person name="Hibbett D."/>
            <person name="Nagy L.G."/>
            <person name="Martin F.M."/>
        </authorList>
    </citation>
    <scope>NUCLEOTIDE SEQUENCE</scope>
    <source>
        <strain evidence="1">P2</strain>
    </source>
</reference>
<keyword evidence="2" id="KW-1185">Reference proteome</keyword>
<proteinExistence type="predicted"/>
<protein>
    <submittedName>
        <fullName evidence="1">Uncharacterized protein</fullName>
    </submittedName>
</protein>
<name>A0ACB6Z2G5_THEGA</name>
<dbReference type="Proteomes" id="UP000886501">
    <property type="component" value="Unassembled WGS sequence"/>
</dbReference>
<accession>A0ACB6Z2G5</accession>
<evidence type="ECO:0000313" key="1">
    <source>
        <dbReference type="EMBL" id="KAF9643638.1"/>
    </source>
</evidence>
<sequence>MDPPTSFSCEQTHERFILEFSPNEMLAAVTRFKDKTITVLDLESGNPLSTVDTGTEIYGQRVTGSTVIAVGHEKIVTWNLPTGNRVLNPKASVTWTATFSCPETFSYSYTSRFISISPDLHRIAIVQGPMYGNPPSLYLQDVPTGQLHGPVSMRGGGDGRPWFTLDGRQVWYITDRGEAKGLAIVEGSESGVVKLENLEPTSQLPNTPPWLSSRGYQVVENRWILGFSGKRLLWLPPHWQSLGANRTWGGRFLALLHGTLPGAVILEFEE</sequence>
<organism evidence="1 2">
    <name type="scientific">Thelephora ganbajun</name>
    <name type="common">Ganba fungus</name>
    <dbReference type="NCBI Taxonomy" id="370292"/>
    <lineage>
        <taxon>Eukaryota</taxon>
        <taxon>Fungi</taxon>
        <taxon>Dikarya</taxon>
        <taxon>Basidiomycota</taxon>
        <taxon>Agaricomycotina</taxon>
        <taxon>Agaricomycetes</taxon>
        <taxon>Thelephorales</taxon>
        <taxon>Thelephoraceae</taxon>
        <taxon>Thelephora</taxon>
    </lineage>
</organism>